<dbReference type="EMBL" id="BAABME010046077">
    <property type="protein sequence ID" value="GAA0144394.1"/>
    <property type="molecule type" value="Genomic_DNA"/>
</dbReference>
<organism evidence="2 3">
    <name type="scientific">Lithospermum erythrorhizon</name>
    <name type="common">Purple gromwell</name>
    <name type="synonym">Lithospermum officinale var. erythrorhizon</name>
    <dbReference type="NCBI Taxonomy" id="34254"/>
    <lineage>
        <taxon>Eukaryota</taxon>
        <taxon>Viridiplantae</taxon>
        <taxon>Streptophyta</taxon>
        <taxon>Embryophyta</taxon>
        <taxon>Tracheophyta</taxon>
        <taxon>Spermatophyta</taxon>
        <taxon>Magnoliopsida</taxon>
        <taxon>eudicotyledons</taxon>
        <taxon>Gunneridae</taxon>
        <taxon>Pentapetalae</taxon>
        <taxon>asterids</taxon>
        <taxon>lamiids</taxon>
        <taxon>Boraginales</taxon>
        <taxon>Boraginaceae</taxon>
        <taxon>Boraginoideae</taxon>
        <taxon>Lithospermeae</taxon>
        <taxon>Lithospermum</taxon>
    </lineage>
</organism>
<dbReference type="InterPro" id="IPR012337">
    <property type="entry name" value="RNaseH-like_sf"/>
</dbReference>
<dbReference type="InterPro" id="IPR002156">
    <property type="entry name" value="RNaseH_domain"/>
</dbReference>
<evidence type="ECO:0000313" key="2">
    <source>
        <dbReference type="EMBL" id="GAA0144394.1"/>
    </source>
</evidence>
<dbReference type="PANTHER" id="PTHR37984">
    <property type="entry name" value="PROTEIN CBG26694"/>
    <property type="match status" value="1"/>
</dbReference>
<dbReference type="GO" id="GO:0015074">
    <property type="term" value="P:DNA integration"/>
    <property type="evidence" value="ECO:0007669"/>
    <property type="project" value="InterPro"/>
</dbReference>
<gene>
    <name evidence="2" type="ORF">LIER_44066</name>
</gene>
<dbReference type="GO" id="GO:0003676">
    <property type="term" value="F:nucleic acid binding"/>
    <property type="evidence" value="ECO:0007669"/>
    <property type="project" value="InterPro"/>
</dbReference>
<dbReference type="Proteomes" id="UP001454036">
    <property type="component" value="Unassembled WGS sequence"/>
</dbReference>
<dbReference type="InterPro" id="IPR036397">
    <property type="entry name" value="RNaseH_sf"/>
</dbReference>
<accession>A0AAV3NYR9</accession>
<feature type="domain" description="Integrase catalytic" evidence="1">
    <location>
        <begin position="92"/>
        <end position="181"/>
    </location>
</feature>
<dbReference type="Pfam" id="PF13456">
    <property type="entry name" value="RVT_3"/>
    <property type="match status" value="1"/>
</dbReference>
<dbReference type="AlphaFoldDB" id="A0AAV3NYR9"/>
<reference evidence="2 3" key="1">
    <citation type="submission" date="2024-01" db="EMBL/GenBank/DDBJ databases">
        <title>The complete chloroplast genome sequence of Lithospermum erythrorhizon: insights into the phylogenetic relationship among Boraginaceae species and the maternal lineages of purple gromwells.</title>
        <authorList>
            <person name="Okada T."/>
            <person name="Watanabe K."/>
        </authorList>
    </citation>
    <scope>NUCLEOTIDE SEQUENCE [LARGE SCALE GENOMIC DNA]</scope>
</reference>
<dbReference type="PANTHER" id="PTHR37984:SF5">
    <property type="entry name" value="PROTEIN NYNRIN-LIKE"/>
    <property type="match status" value="1"/>
</dbReference>
<dbReference type="InterPro" id="IPR001584">
    <property type="entry name" value="Integrase_cat-core"/>
</dbReference>
<name>A0AAV3NYR9_LITER</name>
<sequence length="181" mass="20732">MVTGLQKAQALKIRRLFVRGDLQLVIKQIRGNCGVKSEELRKYHAKELALTKGFEYILLKHIPRGGVLLAHHHERCDRVCKEVPCMSKNATDSPKPCNRDVPRDMSNPFGHVGHKPRRSVSQTSSQVQYFSKWVEAAPLRTTTAEAIEEFIWRNIITRYGIPRILISDNGPQFDSRVIKEM</sequence>
<comment type="caution">
    <text evidence="2">The sequence shown here is derived from an EMBL/GenBank/DDBJ whole genome shotgun (WGS) entry which is preliminary data.</text>
</comment>
<protein>
    <recommendedName>
        <fullName evidence="1">Integrase catalytic domain-containing protein</fullName>
    </recommendedName>
</protein>
<dbReference type="SUPFAM" id="SSF53098">
    <property type="entry name" value="Ribonuclease H-like"/>
    <property type="match status" value="1"/>
</dbReference>
<proteinExistence type="predicted"/>
<evidence type="ECO:0000313" key="3">
    <source>
        <dbReference type="Proteomes" id="UP001454036"/>
    </source>
</evidence>
<dbReference type="InterPro" id="IPR050951">
    <property type="entry name" value="Retrovirus_Pol_polyprotein"/>
</dbReference>
<dbReference type="GO" id="GO:0004523">
    <property type="term" value="F:RNA-DNA hybrid ribonuclease activity"/>
    <property type="evidence" value="ECO:0007669"/>
    <property type="project" value="InterPro"/>
</dbReference>
<dbReference type="Gene3D" id="3.30.420.10">
    <property type="entry name" value="Ribonuclease H-like superfamily/Ribonuclease H"/>
    <property type="match status" value="2"/>
</dbReference>
<evidence type="ECO:0000259" key="1">
    <source>
        <dbReference type="PROSITE" id="PS50994"/>
    </source>
</evidence>
<dbReference type="PROSITE" id="PS50994">
    <property type="entry name" value="INTEGRASE"/>
    <property type="match status" value="1"/>
</dbReference>
<keyword evidence="3" id="KW-1185">Reference proteome</keyword>